<dbReference type="Gramene" id="PRQ36661">
    <property type="protein sequence ID" value="PRQ36661"/>
    <property type="gene ID" value="RchiOBHm_Chr4g0394081"/>
</dbReference>
<keyword evidence="1" id="KW-0812">Transmembrane</keyword>
<keyword evidence="1" id="KW-1133">Transmembrane helix</keyword>
<keyword evidence="3" id="KW-1185">Reference proteome</keyword>
<proteinExistence type="predicted"/>
<dbReference type="Proteomes" id="UP000238479">
    <property type="component" value="Chromosome 4"/>
</dbReference>
<dbReference type="STRING" id="74649.A0A2P6QR56"/>
<dbReference type="EMBL" id="PDCK01000042">
    <property type="protein sequence ID" value="PRQ36661.1"/>
    <property type="molecule type" value="Genomic_DNA"/>
</dbReference>
<comment type="caution">
    <text evidence="2">The sequence shown here is derived from an EMBL/GenBank/DDBJ whole genome shotgun (WGS) entry which is preliminary data.</text>
</comment>
<protein>
    <submittedName>
        <fullName evidence="2">Uncharacterized protein</fullName>
    </submittedName>
</protein>
<dbReference type="AlphaFoldDB" id="A0A2P6QR56"/>
<organism evidence="2 3">
    <name type="scientific">Rosa chinensis</name>
    <name type="common">China rose</name>
    <dbReference type="NCBI Taxonomy" id="74649"/>
    <lineage>
        <taxon>Eukaryota</taxon>
        <taxon>Viridiplantae</taxon>
        <taxon>Streptophyta</taxon>
        <taxon>Embryophyta</taxon>
        <taxon>Tracheophyta</taxon>
        <taxon>Spermatophyta</taxon>
        <taxon>Magnoliopsida</taxon>
        <taxon>eudicotyledons</taxon>
        <taxon>Gunneridae</taxon>
        <taxon>Pentapetalae</taxon>
        <taxon>rosids</taxon>
        <taxon>fabids</taxon>
        <taxon>Rosales</taxon>
        <taxon>Rosaceae</taxon>
        <taxon>Rosoideae</taxon>
        <taxon>Rosoideae incertae sedis</taxon>
        <taxon>Rosa</taxon>
    </lineage>
</organism>
<gene>
    <name evidence="2" type="ORF">RchiOBHm_Chr4g0394081</name>
</gene>
<reference evidence="2 3" key="1">
    <citation type="journal article" date="2018" name="Nat. Genet.">
        <title>The Rosa genome provides new insights in the design of modern roses.</title>
        <authorList>
            <person name="Bendahmane M."/>
        </authorList>
    </citation>
    <scope>NUCLEOTIDE SEQUENCE [LARGE SCALE GENOMIC DNA]</scope>
    <source>
        <strain evidence="3">cv. Old Blush</strain>
    </source>
</reference>
<name>A0A2P6QR56_ROSCH</name>
<sequence length="222" mass="25152">MLSELIHSDNSYYVMLSKWKARTLHSWFALFDSSSSCDSVKLGDSSLEKFVFDFWNHGSIALAKNSRLSPLPPERAGFNYGIGETVDIPIDGSGDLKKRERELQAKEAKLRKCEEAGVSCGNETDWNLRSESIRLPLIKGSIFLSMVFFYNIGISLSAAWTQFLCMFTDNCSKKRLLLAHSDMLEWNAKLVQGLLTYGIEIDNSKVYNQTTVKNCRLIEKLV</sequence>
<feature type="transmembrane region" description="Helical" evidence="1">
    <location>
        <begin position="142"/>
        <end position="163"/>
    </location>
</feature>
<evidence type="ECO:0000313" key="2">
    <source>
        <dbReference type="EMBL" id="PRQ36661.1"/>
    </source>
</evidence>
<keyword evidence="1" id="KW-0472">Membrane</keyword>
<accession>A0A2P6QR56</accession>
<evidence type="ECO:0000256" key="1">
    <source>
        <dbReference type="SAM" id="Phobius"/>
    </source>
</evidence>
<evidence type="ECO:0000313" key="3">
    <source>
        <dbReference type="Proteomes" id="UP000238479"/>
    </source>
</evidence>